<dbReference type="PROSITE" id="PS51257">
    <property type="entry name" value="PROKAR_LIPOPROTEIN"/>
    <property type="match status" value="1"/>
</dbReference>
<name>A0A5M8NTT1_9BACT</name>
<protein>
    <submittedName>
        <fullName evidence="2">Uncharacterized protein</fullName>
    </submittedName>
</protein>
<gene>
    <name evidence="2" type="ORF">EZS26_003542</name>
</gene>
<feature type="signal peptide" evidence="1">
    <location>
        <begin position="1"/>
        <end position="24"/>
    </location>
</feature>
<evidence type="ECO:0000313" key="3">
    <source>
        <dbReference type="Proteomes" id="UP000324575"/>
    </source>
</evidence>
<organism evidence="2 3">
    <name type="scientific">Candidatus Ordinivivax streblomastigis</name>
    <dbReference type="NCBI Taxonomy" id="2540710"/>
    <lineage>
        <taxon>Bacteria</taxon>
        <taxon>Pseudomonadati</taxon>
        <taxon>Bacteroidota</taxon>
        <taxon>Bacteroidia</taxon>
        <taxon>Bacteroidales</taxon>
        <taxon>Candidatus Ordinivivax</taxon>
    </lineage>
</organism>
<accession>A0A5M8NTT1</accession>
<dbReference type="AlphaFoldDB" id="A0A5M8NTT1"/>
<evidence type="ECO:0000313" key="2">
    <source>
        <dbReference type="EMBL" id="KAA6300316.1"/>
    </source>
</evidence>
<dbReference type="EMBL" id="SNRX01000100">
    <property type="protein sequence ID" value="KAA6300316.1"/>
    <property type="molecule type" value="Genomic_DNA"/>
</dbReference>
<evidence type="ECO:0000256" key="1">
    <source>
        <dbReference type="SAM" id="SignalP"/>
    </source>
</evidence>
<keyword evidence="1" id="KW-0732">Signal</keyword>
<reference evidence="2 3" key="1">
    <citation type="submission" date="2019-03" db="EMBL/GenBank/DDBJ databases">
        <title>Single cell metagenomics reveals metabolic interactions within the superorganism composed of flagellate Streblomastix strix and complex community of Bacteroidetes bacteria on its surface.</title>
        <authorList>
            <person name="Treitli S.C."/>
            <person name="Kolisko M."/>
            <person name="Husnik F."/>
            <person name="Keeling P."/>
            <person name="Hampl V."/>
        </authorList>
    </citation>
    <scope>NUCLEOTIDE SEQUENCE [LARGE SCALE GENOMIC DNA]</scope>
    <source>
        <strain evidence="2">St1</strain>
    </source>
</reference>
<feature type="chain" id="PRO_5024380016" evidence="1">
    <location>
        <begin position="25"/>
        <end position="487"/>
    </location>
</feature>
<proteinExistence type="predicted"/>
<sequence>MKNIFNTILFLAVISFFSACEENAIDDLAGTYPSPTPYTLGKVLLQNVQKNEKSRTITLQLATDGLTTPNAGTGNYLAIDFVGDRLNSFLVPGVYTAAANPSAPSIGNYIMGDNTCWYTIDNGAVSSKFKVTDGTFFVTRTNDSHYTISGTLLLEDKFMVKVSYEGEIIFEIDPPAYTYAIEVSKPYTWTVDGTNFTPVPGSQLNKITVSSEDIPVAYFEIVTEENPALLSGTYPVKAVNSLEGAGAFVQGQYMNLLWLGIVDMAIESGSYYWDGETKMFIRDGNINIADNGGTLSFTGNGLGIQDISTEMEFGNLPAPGSVNYQNATPASDGGGDEITLATVFSASALDNSLFGGSGYTVTLKIATGGVTATSNDMSGFTFSGNGNYISLDFKSDAATLTPGTYNVAANESAAVGDVIAGYPALFGGTGYWGSVWGTVTGDAVTDDQVTGGAVVLAKSGDVYAITANITTETGNITAVYTGEITIQ</sequence>
<comment type="caution">
    <text evidence="2">The sequence shown here is derived from an EMBL/GenBank/DDBJ whole genome shotgun (WGS) entry which is preliminary data.</text>
</comment>
<dbReference type="Proteomes" id="UP000324575">
    <property type="component" value="Unassembled WGS sequence"/>
</dbReference>